<dbReference type="InterPro" id="IPR050696">
    <property type="entry name" value="FtsA/MreB"/>
</dbReference>
<evidence type="ECO:0000313" key="2">
    <source>
        <dbReference type="Proteomes" id="UP000219564"/>
    </source>
</evidence>
<sequence length="227" mass="24780">MPGLFTQKPQRYAGVEVGQHAINVVELSQSRSGFELQAYAIEPLPTMALHDLTGDTAKSVAHVLSVALSKAGIQARSAAMSMPDTLVMCKTIQVETGLNEQDLELHVRLEAEHYVPYNLDDAALDFEVLGPCADDPYRTNVLLVVCRQQALEWHQSVLVQAGLQAKVIDVRDHAHARGLHWLRGVPGYQPDNPFAGVKIHPRLAPEALFCDAAQLLTACGLALRGFD</sequence>
<dbReference type="InterPro" id="IPR043129">
    <property type="entry name" value="ATPase_NBD"/>
</dbReference>
<reference evidence="1 2" key="1">
    <citation type="submission" date="2017-08" db="EMBL/GenBank/DDBJ databases">
        <authorList>
            <person name="Chaillou S."/>
        </authorList>
    </citation>
    <scope>NUCLEOTIDE SEQUENCE [LARGE SCALE GENOMIC DNA]</scope>
    <source>
        <strain evidence="1 2">MFPA15A1205</strain>
    </source>
</reference>
<organism evidence="1 2">
    <name type="scientific">Pseudomonas lundensis</name>
    <dbReference type="NCBI Taxonomy" id="86185"/>
    <lineage>
        <taxon>Bacteria</taxon>
        <taxon>Pseudomonadati</taxon>
        <taxon>Pseudomonadota</taxon>
        <taxon>Gammaproteobacteria</taxon>
        <taxon>Pseudomonadales</taxon>
        <taxon>Pseudomonadaceae</taxon>
        <taxon>Pseudomonas</taxon>
    </lineage>
</organism>
<accession>A0AAX2HE36</accession>
<proteinExistence type="predicted"/>
<dbReference type="PANTHER" id="PTHR32432">
    <property type="entry name" value="CELL DIVISION PROTEIN FTSA-RELATED"/>
    <property type="match status" value="1"/>
</dbReference>
<protein>
    <submittedName>
        <fullName evidence="1">Type IV pilus assembly protein PilM</fullName>
    </submittedName>
</protein>
<dbReference type="SUPFAM" id="SSF53067">
    <property type="entry name" value="Actin-like ATPase domain"/>
    <property type="match status" value="1"/>
</dbReference>
<dbReference type="PANTHER" id="PTHR32432:SF3">
    <property type="entry name" value="ETHANOLAMINE UTILIZATION PROTEIN EUTJ"/>
    <property type="match status" value="1"/>
</dbReference>
<dbReference type="EMBL" id="OBKZ01000053">
    <property type="protein sequence ID" value="SOB54996.1"/>
    <property type="molecule type" value="Genomic_DNA"/>
</dbReference>
<dbReference type="Pfam" id="PF11104">
    <property type="entry name" value="PilM_2"/>
    <property type="match status" value="1"/>
</dbReference>
<name>A0AAX2HE36_9PSED</name>
<comment type="caution">
    <text evidence="1">The sequence shown here is derived from an EMBL/GenBank/DDBJ whole genome shotgun (WGS) entry which is preliminary data.</text>
</comment>
<dbReference type="RefSeq" id="WP_097192848.1">
    <property type="nucleotide sequence ID" value="NZ_OBKZ01000053.1"/>
</dbReference>
<dbReference type="NCBIfam" id="TIGR01175">
    <property type="entry name" value="pilM"/>
    <property type="match status" value="1"/>
</dbReference>
<dbReference type="InterPro" id="IPR005883">
    <property type="entry name" value="PilM"/>
</dbReference>
<evidence type="ECO:0000313" key="1">
    <source>
        <dbReference type="EMBL" id="SOB54996.1"/>
    </source>
</evidence>
<dbReference type="Proteomes" id="UP000219564">
    <property type="component" value="Unassembled WGS sequence"/>
</dbReference>
<dbReference type="AlphaFoldDB" id="A0AAX2HE36"/>
<gene>
    <name evidence="1" type="ORF">PLUA15_60040</name>
</gene>
<dbReference type="Gene3D" id="3.30.420.40">
    <property type="match status" value="2"/>
</dbReference>